<dbReference type="PANTHER" id="PTHR36508:SF1">
    <property type="entry name" value="PROTEIN SLYX"/>
    <property type="match status" value="1"/>
</dbReference>
<proteinExistence type="predicted"/>
<accession>A1AT36</accession>
<organism evidence="2 3">
    <name type="scientific">Pelobacter propionicus (strain DSM 2379 / NBRC 103807 / OttBd1)</name>
    <dbReference type="NCBI Taxonomy" id="338966"/>
    <lineage>
        <taxon>Bacteria</taxon>
        <taxon>Pseudomonadati</taxon>
        <taxon>Thermodesulfobacteriota</taxon>
        <taxon>Desulfuromonadia</taxon>
        <taxon>Desulfuromonadales</taxon>
        <taxon>Desulfuromonadaceae</taxon>
        <taxon>Pelobacter</taxon>
    </lineage>
</organism>
<sequence length="67" mass="8153">MEERITELELRFMQQELSIQELNETVFRQEQVITRLERQVRLMVDQLRSFAPSSIFDQDGDERPPHY</sequence>
<dbReference type="HOGENOM" id="CLU_180796_5_2_7"/>
<evidence type="ECO:0000256" key="1">
    <source>
        <dbReference type="SAM" id="Coils"/>
    </source>
</evidence>
<evidence type="ECO:0000313" key="2">
    <source>
        <dbReference type="EMBL" id="ABL00507.1"/>
    </source>
</evidence>
<dbReference type="Pfam" id="PF04102">
    <property type="entry name" value="SlyX"/>
    <property type="match status" value="1"/>
</dbReference>
<gene>
    <name evidence="2" type="ordered locus">Ppro_2909</name>
</gene>
<dbReference type="eggNOG" id="COG2900">
    <property type="taxonomic scope" value="Bacteria"/>
</dbReference>
<evidence type="ECO:0000313" key="3">
    <source>
        <dbReference type="Proteomes" id="UP000006732"/>
    </source>
</evidence>
<dbReference type="STRING" id="338966.Ppro_2909"/>
<dbReference type="Proteomes" id="UP000006732">
    <property type="component" value="Chromosome"/>
</dbReference>
<dbReference type="OrthoDB" id="5297107at2"/>
<name>A1AT36_PELPD</name>
<protein>
    <submittedName>
        <fullName evidence="2">SlyX family protein</fullName>
    </submittedName>
</protein>
<dbReference type="KEGG" id="ppd:Ppro_2909"/>
<reference evidence="2 3" key="1">
    <citation type="submission" date="2006-10" db="EMBL/GenBank/DDBJ databases">
        <title>Complete sequence of chromosome of Pelobacter propionicus DSM 2379.</title>
        <authorList>
            <consortium name="US DOE Joint Genome Institute"/>
            <person name="Copeland A."/>
            <person name="Lucas S."/>
            <person name="Lapidus A."/>
            <person name="Barry K."/>
            <person name="Detter J.C."/>
            <person name="Glavina del Rio T."/>
            <person name="Hammon N."/>
            <person name="Israni S."/>
            <person name="Dalin E."/>
            <person name="Tice H."/>
            <person name="Pitluck S."/>
            <person name="Saunders E."/>
            <person name="Brettin T."/>
            <person name="Bruce D."/>
            <person name="Han C."/>
            <person name="Tapia R."/>
            <person name="Schmutz J."/>
            <person name="Larimer F."/>
            <person name="Land M."/>
            <person name="Hauser L."/>
            <person name="Kyrpides N."/>
            <person name="Kim E."/>
            <person name="Lovley D."/>
            <person name="Richardson P."/>
        </authorList>
    </citation>
    <scope>NUCLEOTIDE SEQUENCE [LARGE SCALE GENOMIC DNA]</scope>
    <source>
        <strain evidence="3">DSM 2379 / NBRC 103807 / OttBd1</strain>
    </source>
</reference>
<feature type="coiled-coil region" evidence="1">
    <location>
        <begin position="5"/>
        <end position="39"/>
    </location>
</feature>
<keyword evidence="3" id="KW-1185">Reference proteome</keyword>
<dbReference type="AlphaFoldDB" id="A1AT36"/>
<dbReference type="EMBL" id="CP000482">
    <property type="protein sequence ID" value="ABL00507.1"/>
    <property type="molecule type" value="Genomic_DNA"/>
</dbReference>
<keyword evidence="1" id="KW-0175">Coiled coil</keyword>
<dbReference type="RefSeq" id="WP_011736742.1">
    <property type="nucleotide sequence ID" value="NC_008609.1"/>
</dbReference>
<dbReference type="InterPro" id="IPR007236">
    <property type="entry name" value="SlyX"/>
</dbReference>
<dbReference type="PANTHER" id="PTHR36508">
    <property type="entry name" value="PROTEIN SLYX"/>
    <property type="match status" value="1"/>
</dbReference>